<dbReference type="SMART" id="SM00129">
    <property type="entry name" value="KISc"/>
    <property type="match status" value="1"/>
</dbReference>
<evidence type="ECO:0000256" key="4">
    <source>
        <dbReference type="ARBA" id="ARBA00022741"/>
    </source>
</evidence>
<dbReference type="GO" id="GO:0005874">
    <property type="term" value="C:microtubule"/>
    <property type="evidence" value="ECO:0007669"/>
    <property type="project" value="UniProtKB-KW"/>
</dbReference>
<evidence type="ECO:0000256" key="5">
    <source>
        <dbReference type="ARBA" id="ARBA00022840"/>
    </source>
</evidence>
<dbReference type="PROSITE" id="PS50067">
    <property type="entry name" value="KINESIN_MOTOR_2"/>
    <property type="match status" value="1"/>
</dbReference>
<dbReference type="GO" id="GO:0005524">
    <property type="term" value="F:ATP binding"/>
    <property type="evidence" value="ECO:0007669"/>
    <property type="project" value="UniProtKB-UniRule"/>
</dbReference>
<feature type="coiled-coil region" evidence="13">
    <location>
        <begin position="705"/>
        <end position="739"/>
    </location>
</feature>
<feature type="coiled-coil region" evidence="13">
    <location>
        <begin position="1810"/>
        <end position="1837"/>
    </location>
</feature>
<feature type="region of interest" description="Disordered" evidence="14">
    <location>
        <begin position="125"/>
        <end position="148"/>
    </location>
</feature>
<reference evidence="17" key="1">
    <citation type="journal article" date="2017" name="Cell">
        <title>Insights into land plant evolution garnered from the Marchantia polymorpha genome.</title>
        <authorList>
            <person name="Bowman J.L."/>
            <person name="Kohchi T."/>
            <person name="Yamato K.T."/>
            <person name="Jenkins J."/>
            <person name="Shu S."/>
            <person name="Ishizaki K."/>
            <person name="Yamaoka S."/>
            <person name="Nishihama R."/>
            <person name="Nakamura Y."/>
            <person name="Berger F."/>
            <person name="Adam C."/>
            <person name="Aki S.S."/>
            <person name="Althoff F."/>
            <person name="Araki T."/>
            <person name="Arteaga-Vazquez M.A."/>
            <person name="Balasubrmanian S."/>
            <person name="Barry K."/>
            <person name="Bauer D."/>
            <person name="Boehm C.R."/>
            <person name="Briginshaw L."/>
            <person name="Caballero-Perez J."/>
            <person name="Catarino B."/>
            <person name="Chen F."/>
            <person name="Chiyoda S."/>
            <person name="Chovatia M."/>
            <person name="Davies K.M."/>
            <person name="Delmans M."/>
            <person name="Demura T."/>
            <person name="Dierschke T."/>
            <person name="Dolan L."/>
            <person name="Dorantes-Acosta A.E."/>
            <person name="Eklund D.M."/>
            <person name="Florent S.N."/>
            <person name="Flores-Sandoval E."/>
            <person name="Fujiyama A."/>
            <person name="Fukuzawa H."/>
            <person name="Galik B."/>
            <person name="Grimanelli D."/>
            <person name="Grimwood J."/>
            <person name="Grossniklaus U."/>
            <person name="Hamada T."/>
            <person name="Haseloff J."/>
            <person name="Hetherington A.J."/>
            <person name="Higo A."/>
            <person name="Hirakawa Y."/>
            <person name="Hundley H.N."/>
            <person name="Ikeda Y."/>
            <person name="Inoue K."/>
            <person name="Inoue S.I."/>
            <person name="Ishida S."/>
            <person name="Jia Q."/>
            <person name="Kakita M."/>
            <person name="Kanazawa T."/>
            <person name="Kawai Y."/>
            <person name="Kawashima T."/>
            <person name="Kennedy M."/>
            <person name="Kinose K."/>
            <person name="Kinoshita T."/>
            <person name="Kohara Y."/>
            <person name="Koide E."/>
            <person name="Komatsu K."/>
            <person name="Kopischke S."/>
            <person name="Kubo M."/>
            <person name="Kyozuka J."/>
            <person name="Lagercrantz U."/>
            <person name="Lin S.S."/>
            <person name="Lindquist E."/>
            <person name="Lipzen A.M."/>
            <person name="Lu C.W."/>
            <person name="De Luna E."/>
            <person name="Martienssen R.A."/>
            <person name="Minamino N."/>
            <person name="Mizutani M."/>
            <person name="Mizutani M."/>
            <person name="Mochizuki N."/>
            <person name="Monte I."/>
            <person name="Mosher R."/>
            <person name="Nagasaki H."/>
            <person name="Nakagami H."/>
            <person name="Naramoto S."/>
            <person name="Nishitani K."/>
            <person name="Ohtani M."/>
            <person name="Okamoto T."/>
            <person name="Okumura M."/>
            <person name="Phillips J."/>
            <person name="Pollak B."/>
            <person name="Reinders A."/>
            <person name="Rovekamp M."/>
            <person name="Sano R."/>
            <person name="Sawa S."/>
            <person name="Schmid M.W."/>
            <person name="Shirakawa M."/>
            <person name="Solano R."/>
            <person name="Spunde A."/>
            <person name="Suetsugu N."/>
            <person name="Sugano S."/>
            <person name="Sugiyama A."/>
            <person name="Sun R."/>
            <person name="Suzuki Y."/>
            <person name="Takenaka M."/>
            <person name="Takezawa D."/>
            <person name="Tomogane H."/>
            <person name="Tsuzuki M."/>
            <person name="Ueda T."/>
            <person name="Umeda M."/>
            <person name="Ward J.M."/>
            <person name="Watanabe Y."/>
            <person name="Yazaki K."/>
            <person name="Yokoyama R."/>
            <person name="Yoshitake Y."/>
            <person name="Yotsui I."/>
            <person name="Zachgo S."/>
            <person name="Schmutz J."/>
        </authorList>
    </citation>
    <scope>NUCLEOTIDE SEQUENCE [LARGE SCALE GENOMIC DNA]</scope>
    <source>
        <strain evidence="17">Tak-1</strain>
    </source>
</reference>
<feature type="region of interest" description="Disordered" evidence="14">
    <location>
        <begin position="2013"/>
        <end position="2117"/>
    </location>
</feature>
<dbReference type="GO" id="GO:0008017">
    <property type="term" value="F:microtubule binding"/>
    <property type="evidence" value="ECO:0007669"/>
    <property type="project" value="InterPro"/>
</dbReference>
<dbReference type="Proteomes" id="UP000244005">
    <property type="component" value="Unassembled WGS sequence"/>
</dbReference>
<keyword evidence="3" id="KW-0493">Microtubule</keyword>
<dbReference type="Gramene" id="Mp3g11030.1">
    <property type="protein sequence ID" value="Mp3g11030.1.cds"/>
    <property type="gene ID" value="Mp3g11030"/>
</dbReference>
<accession>A0A2R6X4B1</accession>
<organism evidence="16 17">
    <name type="scientific">Marchantia polymorpha</name>
    <name type="common">Common liverwort</name>
    <name type="synonym">Marchantia aquatica</name>
    <dbReference type="NCBI Taxonomy" id="3197"/>
    <lineage>
        <taxon>Eukaryota</taxon>
        <taxon>Viridiplantae</taxon>
        <taxon>Streptophyta</taxon>
        <taxon>Embryophyta</taxon>
        <taxon>Marchantiophyta</taxon>
        <taxon>Marchantiopsida</taxon>
        <taxon>Marchantiidae</taxon>
        <taxon>Marchantiales</taxon>
        <taxon>Marchantiaceae</taxon>
        <taxon>Marchantia</taxon>
    </lineage>
</organism>
<dbReference type="Pfam" id="PF00225">
    <property type="entry name" value="Kinesin"/>
    <property type="match status" value="1"/>
</dbReference>
<feature type="compositionally biased region" description="Polar residues" evidence="14">
    <location>
        <begin position="1947"/>
        <end position="1960"/>
    </location>
</feature>
<dbReference type="EMBL" id="KZ772709">
    <property type="protein sequence ID" value="PTQ40919.1"/>
    <property type="molecule type" value="Genomic_DNA"/>
</dbReference>
<dbReference type="PROSITE" id="PS00411">
    <property type="entry name" value="KINESIN_MOTOR_1"/>
    <property type="match status" value="1"/>
</dbReference>
<dbReference type="InterPro" id="IPR044986">
    <property type="entry name" value="KIF15/KIN-12"/>
</dbReference>
<evidence type="ECO:0000256" key="12">
    <source>
        <dbReference type="PROSITE-ProRule" id="PRU00283"/>
    </source>
</evidence>
<comment type="similarity">
    <text evidence="10">Belongs to the TRAFAC class myosin-kinesin ATPase superfamily. Kinesin family. KIN-5/BimC subfamily.</text>
</comment>
<dbReference type="PRINTS" id="PR00380">
    <property type="entry name" value="KINESINHEAVY"/>
</dbReference>
<comment type="subcellular location">
    <subcellularLocation>
        <location evidence="1">Cytoplasm</location>
        <location evidence="1">Cytoskeleton</location>
        <location evidence="1">Spindle</location>
    </subcellularLocation>
</comment>
<evidence type="ECO:0000256" key="9">
    <source>
        <dbReference type="ARBA" id="ARBA00034488"/>
    </source>
</evidence>
<evidence type="ECO:0000313" key="16">
    <source>
        <dbReference type="EMBL" id="PTQ40919.1"/>
    </source>
</evidence>
<dbReference type="InterPro" id="IPR027417">
    <property type="entry name" value="P-loop_NTPase"/>
</dbReference>
<dbReference type="PANTHER" id="PTHR37739">
    <property type="entry name" value="KINESIN-LIKE PROTEIN KIN-12D"/>
    <property type="match status" value="1"/>
</dbReference>
<keyword evidence="2" id="KW-0963">Cytoplasm</keyword>
<feature type="compositionally biased region" description="Basic and acidic residues" evidence="14">
    <location>
        <begin position="1370"/>
        <end position="1385"/>
    </location>
</feature>
<dbReference type="PANTHER" id="PTHR37739:SF13">
    <property type="entry name" value="KINESIN MOTOR DOMAIN-CONTAINING PROTEIN"/>
    <property type="match status" value="1"/>
</dbReference>
<dbReference type="FunFam" id="3.40.850.10:FF:000019">
    <property type="entry name" value="Kinesin-like protein KIN-5D"/>
    <property type="match status" value="1"/>
</dbReference>
<dbReference type="SUPFAM" id="SSF57997">
    <property type="entry name" value="Tropomyosin"/>
    <property type="match status" value="1"/>
</dbReference>
<dbReference type="Gene3D" id="3.40.850.10">
    <property type="entry name" value="Kinesin motor domain"/>
    <property type="match status" value="1"/>
</dbReference>
<dbReference type="InterPro" id="IPR036961">
    <property type="entry name" value="Kinesin_motor_dom_sf"/>
</dbReference>
<protein>
    <recommendedName>
        <fullName evidence="15">Kinesin motor domain-containing protein</fullName>
    </recommendedName>
</protein>
<feature type="region of interest" description="Disordered" evidence="14">
    <location>
        <begin position="1929"/>
        <end position="2000"/>
    </location>
</feature>
<feature type="domain" description="Kinesin motor" evidence="15">
    <location>
        <begin position="33"/>
        <end position="385"/>
    </location>
</feature>
<evidence type="ECO:0000256" key="7">
    <source>
        <dbReference type="ARBA" id="ARBA00023175"/>
    </source>
</evidence>
<dbReference type="GO" id="GO:0007010">
    <property type="term" value="P:cytoskeleton organization"/>
    <property type="evidence" value="ECO:0007669"/>
    <property type="project" value="UniProtKB-ARBA"/>
</dbReference>
<evidence type="ECO:0000256" key="14">
    <source>
        <dbReference type="SAM" id="MobiDB-lite"/>
    </source>
</evidence>
<feature type="coiled-coil region" evidence="13">
    <location>
        <begin position="1518"/>
        <end position="1608"/>
    </location>
</feature>
<dbReference type="OMA" id="NERDACK"/>
<dbReference type="InterPro" id="IPR019821">
    <property type="entry name" value="Kinesin_motor_CS"/>
</dbReference>
<feature type="region of interest" description="Disordered" evidence="14">
    <location>
        <begin position="1362"/>
        <end position="1385"/>
    </location>
</feature>
<keyword evidence="17" id="KW-1185">Reference proteome</keyword>
<feature type="coiled-coil region" evidence="13">
    <location>
        <begin position="541"/>
        <end position="655"/>
    </location>
</feature>
<evidence type="ECO:0000256" key="6">
    <source>
        <dbReference type="ARBA" id="ARBA00023054"/>
    </source>
</evidence>
<keyword evidence="7 12" id="KW-0505">Motor protein</keyword>
<evidence type="ECO:0000256" key="10">
    <source>
        <dbReference type="ARBA" id="ARBA00034704"/>
    </source>
</evidence>
<evidence type="ECO:0000256" key="2">
    <source>
        <dbReference type="ARBA" id="ARBA00022490"/>
    </source>
</evidence>
<feature type="binding site" evidence="12">
    <location>
        <begin position="115"/>
        <end position="122"/>
    </location>
    <ligand>
        <name>ATP</name>
        <dbReference type="ChEBI" id="CHEBI:30616"/>
    </ligand>
</feature>
<keyword evidence="5 12" id="KW-0067">ATP-binding</keyword>
<feature type="coiled-coil region" evidence="13">
    <location>
        <begin position="775"/>
        <end position="1300"/>
    </location>
</feature>
<dbReference type="GO" id="GO:0003777">
    <property type="term" value="F:microtubule motor activity"/>
    <property type="evidence" value="ECO:0007669"/>
    <property type="project" value="InterPro"/>
</dbReference>
<gene>
    <name evidence="16" type="ORF">MARPO_0037s0093</name>
</gene>
<evidence type="ECO:0000256" key="1">
    <source>
        <dbReference type="ARBA" id="ARBA00004186"/>
    </source>
</evidence>
<evidence type="ECO:0000313" key="17">
    <source>
        <dbReference type="Proteomes" id="UP000244005"/>
    </source>
</evidence>
<feature type="compositionally biased region" description="Polar residues" evidence="14">
    <location>
        <begin position="1929"/>
        <end position="1939"/>
    </location>
</feature>
<sequence>MTGASMDLDQELMRAEVESVSSDNTVASGTNGNVQVVVRVRPPNKKESDQGYVKCIGVDSGSHSLTLTYRPQPRTFTFDYVADELVTQEEIFAAVGRPITDACLQGYHCCLIAYGQTGAGKTFTMEGPDPESSSGNSPGFAAQNKQNLKRHEKRGLIPRILDYIFQRMSSEKTQNCKDVEFVVKCSYLQIYNEQVSDLLDPASLNLTIHEDAKSGMYVEGLQEVVVSTAEATYGVFRRGSENRHVGMTAMNAESSRSHSVFTVVVESQRRNDGGVMNRRTSRFYLVDLAGSERQKHAESAGIRLKEAGSINKSLSALGNVIKALVDISEGKIRHVPYRDSKLTFLLKDALGGNSKCTLIANISPAEKNVEETISTLKFAQRAKLIHNTAIVNEDMFGNPAVMGEEIRRLRLEIAALRANIGSGPVGDQSLMMMTQETPAETSRVSRLEHIISQSVKRSLEAERKAESEMHVLHVKLEALQAMCERLDKTSQSQRMILRLRENTIKRMENGRQNYQSDDITIINMREEIEQLRKQIEHHPDVVRFKMELDLCREQLDEYEDERKDEDSLQSQIAQLENLNQTLKIEFQEMVEEKSKLAMELAEAKNERDACKNQLGTVDEQFVKLREAVEKYRQEAAEAIQKYEKSEEKLQECTREQDEVWRRCNLAEAQATESAQQLALQKSQAEKMKDAFFQQTKLQEDMFVELQKTTDELESTKQLAATLQNKLDEVTAQMGQWDQRIKDSEEVRNKTTGSLEEMVTACERLAEACKEKDAHHAELSSRLEQADTDAKSLEEKLVALSLLKAEAENTRDAVLSQQEQLLAEVRAEKERALEEERRIGSDKLEKMKADMDAEVKQLTSTLQSHLAKVEELEKLVDSQVSTIKDNEILHKAAELEASELRLQLEQTNSEVAEQKLTVSDLSARLESAMSQLNALSEGKTSLESKVTEAEQMFARLDAAEREKENVVKRLSETSVLLTEAKENLESLTLEHQNLKCAGHEAEKKLLQMTSNFESMRKDFEVLAADNQSLKVDVEKRTEELQAAKLRSLSLESSLANEVTKSEAAEKQIKELVETIDSLKGDVASMEILKSDLVEKTKELEILRKEAAEQSRKFSSLHADSEIAHKDVQRLLQSVQSLEEEKKKLSEKISDLEGASSSVQEVIQRLEAEKSAFQARIDDLQLEKKTVEVQAATLRTSLNASEEAMRDSSVSLEDMKSKLLCKAEELHKLESQVEGHADQIQMAESAYKALDSERSRLEKTVRALQDDKEALSKKIGDMELNSKAMEDSIESLKQEKIALQANLGSQLEHSEKNIISQHPTEEDVKDVDIANHVIHGETQVCIDPGTTHMDLLVSKKGNHLNHVDEVENNNMHPDEKGEDRRPQEQETDARLVAALADITDFKSHVAGCETKLDLALKAQLEADEQSLVALSRAQDLEVQVALLTGDCSKLREALCLANCRTSALEIELGQCREQEETYAQVRYQTSELEKELDSSLSLLESVTGALEEKKSEGIDLLRRVAELSAEKDVLYKELEKVSAAKLKLETEPTCTTSEYVEMEAKVEELSNELQLMRLRLETVVADALGNTSKVEFVRTEAAEMENKHAEADNRVLRGHGRVTLLEDARSKLQSRVALMVVEKANFNDKLKCLEEQLASDRESGLQCSVSEQRLAALESDVSRLVDEKQDLEAVFRGTISSLQSENAKLRSDIIDLTQKVLSRENEIAKLEAHSLELNEAVDSRNSRITCLDELLTTVAMDHETELSILTRRLSDRDLQIGKLTGQNLKFVSELQELRDEVQYSLGEVEYEFQKHVIDTETRLSEMESQKKAVQTEALQLTARMSAENAKFASMLSALEQQVVGHRSKVEAWIGSFNSLDSELLRMKAESVKMKDLEVLITKLQGELVAEQKTGGELKQEITQLRRRLTEQVKKTNPFSWNSSIGNPPKPEVRTNQGSLSLAGTDSASKEDFTPRFAAQQKKRVALSSKDRPAGKSKTSNSKQPEFYSMKVLSESLHSPTLSATAPGNGLQTSRSLSRLRNVSATMSTTQSVDRSKRPALSSTHAAAPTRQPLRSISNLNTNELNRRAPALVKPNLSSGRREKGEPTANTEAPPRNNKRRRLA</sequence>
<dbReference type="Gene3D" id="1.20.5.340">
    <property type="match status" value="1"/>
</dbReference>
<evidence type="ECO:0000256" key="8">
    <source>
        <dbReference type="ARBA" id="ARBA00023212"/>
    </source>
</evidence>
<proteinExistence type="inferred from homology"/>
<evidence type="ECO:0000256" key="13">
    <source>
        <dbReference type="SAM" id="Coils"/>
    </source>
</evidence>
<keyword evidence="8" id="KW-0206">Cytoskeleton</keyword>
<feature type="compositionally biased region" description="Polar residues" evidence="14">
    <location>
        <begin position="2013"/>
        <end position="2046"/>
    </location>
</feature>
<evidence type="ECO:0000256" key="3">
    <source>
        <dbReference type="ARBA" id="ARBA00022701"/>
    </source>
</evidence>
<keyword evidence="4 12" id="KW-0547">Nucleotide-binding</keyword>
<dbReference type="InterPro" id="IPR001752">
    <property type="entry name" value="Kinesin_motor_dom"/>
</dbReference>
<evidence type="ECO:0000259" key="15">
    <source>
        <dbReference type="PROSITE" id="PS50067"/>
    </source>
</evidence>
<dbReference type="SUPFAM" id="SSF52540">
    <property type="entry name" value="P-loop containing nucleoside triphosphate hydrolases"/>
    <property type="match status" value="1"/>
</dbReference>
<comment type="function">
    <text evidence="11">Responsible for microtubule translocation. May be important for the organization of phragmoplast-specific arrays of microtubules. Plays an essential role in stabilizing the mitotic spindle. Required during mitotic cytokinesis.</text>
</comment>
<evidence type="ECO:0000256" key="11">
    <source>
        <dbReference type="ARBA" id="ARBA00046159"/>
    </source>
</evidence>
<dbReference type="GO" id="GO:0005819">
    <property type="term" value="C:spindle"/>
    <property type="evidence" value="ECO:0007669"/>
    <property type="project" value="UniProtKB-SubCell"/>
</dbReference>
<keyword evidence="6 13" id="KW-0175">Coiled coil</keyword>
<feature type="coiled-coil region" evidence="13">
    <location>
        <begin position="1637"/>
        <end position="1713"/>
    </location>
</feature>
<comment type="similarity">
    <text evidence="9">Belongs to the TRAFAC class myosin-kinesin ATPase superfamily. Kinesin family. KIN-12 subfamily.</text>
</comment>
<dbReference type="OrthoDB" id="3176171at2759"/>
<name>A0A2R6X4B1_MARPO</name>
<dbReference type="GO" id="GO:0007018">
    <property type="term" value="P:microtubule-based movement"/>
    <property type="evidence" value="ECO:0007669"/>
    <property type="project" value="InterPro"/>
</dbReference>
<feature type="compositionally biased region" description="Polar residues" evidence="14">
    <location>
        <begin position="2066"/>
        <end position="2077"/>
    </location>
</feature>